<dbReference type="RefSeq" id="WP_321543769.1">
    <property type="nucleotide sequence ID" value="NZ_JAXIVS010000001.1"/>
</dbReference>
<name>A0ABU5GV47_9BACT</name>
<organism evidence="4 5">
    <name type="scientific">Hyalangium rubrum</name>
    <dbReference type="NCBI Taxonomy" id="3103134"/>
    <lineage>
        <taxon>Bacteria</taxon>
        <taxon>Pseudomonadati</taxon>
        <taxon>Myxococcota</taxon>
        <taxon>Myxococcia</taxon>
        <taxon>Myxococcales</taxon>
        <taxon>Cystobacterineae</taxon>
        <taxon>Archangiaceae</taxon>
        <taxon>Hyalangium</taxon>
    </lineage>
</organism>
<sequence length="216" mass="24350">MLFRQKAPPTRSELITHADVARSKGRLKKAIAGYRKALELEPQDPVVHGKLAPLLARTNEPEAALGSFHAAAKGHLDKGFADKALAVYTQAAETFPQRISLWQQVAKMNMEKGRRPDAVRMLLRGRLYLNRKEERREAITLLKEALTLDPDLFEPKLDLARLLARQGQRAEAMALLDPMVKGLTGKLLRRVRWAQARVSPGLGAYWRWLRAATRGF</sequence>
<feature type="repeat" description="TPR" evidence="3">
    <location>
        <begin position="11"/>
        <end position="44"/>
    </location>
</feature>
<comment type="caution">
    <text evidence="4">The sequence shown here is derived from an EMBL/GenBank/DDBJ whole genome shotgun (WGS) entry which is preliminary data.</text>
</comment>
<accession>A0ABU5GV47</accession>
<dbReference type="InterPro" id="IPR051012">
    <property type="entry name" value="CellSynth/LPSAsmb/PSIAsmb"/>
</dbReference>
<evidence type="ECO:0000256" key="1">
    <source>
        <dbReference type="ARBA" id="ARBA00022737"/>
    </source>
</evidence>
<dbReference type="PROSITE" id="PS50005">
    <property type="entry name" value="TPR"/>
    <property type="match status" value="1"/>
</dbReference>
<dbReference type="PANTHER" id="PTHR45586:SF1">
    <property type="entry name" value="LIPOPOLYSACCHARIDE ASSEMBLY PROTEIN B"/>
    <property type="match status" value="1"/>
</dbReference>
<keyword evidence="1" id="KW-0677">Repeat</keyword>
<dbReference type="Pfam" id="PF14559">
    <property type="entry name" value="TPR_19"/>
    <property type="match status" value="1"/>
</dbReference>
<keyword evidence="2 3" id="KW-0802">TPR repeat</keyword>
<keyword evidence="5" id="KW-1185">Reference proteome</keyword>
<dbReference type="Gene3D" id="1.25.40.10">
    <property type="entry name" value="Tetratricopeptide repeat domain"/>
    <property type="match status" value="2"/>
</dbReference>
<dbReference type="Pfam" id="PF13414">
    <property type="entry name" value="TPR_11"/>
    <property type="match status" value="1"/>
</dbReference>
<dbReference type="InterPro" id="IPR019734">
    <property type="entry name" value="TPR_rpt"/>
</dbReference>
<dbReference type="EMBL" id="JAXIVS010000001">
    <property type="protein sequence ID" value="MDY7225048.1"/>
    <property type="molecule type" value="Genomic_DNA"/>
</dbReference>
<evidence type="ECO:0000313" key="5">
    <source>
        <dbReference type="Proteomes" id="UP001291309"/>
    </source>
</evidence>
<dbReference type="PANTHER" id="PTHR45586">
    <property type="entry name" value="TPR REPEAT-CONTAINING PROTEIN PA4667"/>
    <property type="match status" value="1"/>
</dbReference>
<dbReference type="InterPro" id="IPR011990">
    <property type="entry name" value="TPR-like_helical_dom_sf"/>
</dbReference>
<proteinExistence type="predicted"/>
<dbReference type="SUPFAM" id="SSF48452">
    <property type="entry name" value="TPR-like"/>
    <property type="match status" value="1"/>
</dbReference>
<protein>
    <submittedName>
        <fullName evidence="4">Tetratricopeptide repeat protein</fullName>
    </submittedName>
</protein>
<evidence type="ECO:0000256" key="2">
    <source>
        <dbReference type="ARBA" id="ARBA00022803"/>
    </source>
</evidence>
<evidence type="ECO:0000313" key="4">
    <source>
        <dbReference type="EMBL" id="MDY7225048.1"/>
    </source>
</evidence>
<dbReference type="Proteomes" id="UP001291309">
    <property type="component" value="Unassembled WGS sequence"/>
</dbReference>
<gene>
    <name evidence="4" type="ORF">SYV04_01590</name>
</gene>
<reference evidence="4 5" key="1">
    <citation type="submission" date="2023-12" db="EMBL/GenBank/DDBJ databases">
        <title>the genome sequence of Hyalangium sp. s54d21.</title>
        <authorList>
            <person name="Zhang X."/>
        </authorList>
    </citation>
    <scope>NUCLEOTIDE SEQUENCE [LARGE SCALE GENOMIC DNA]</scope>
    <source>
        <strain evidence="5">s54d21</strain>
    </source>
</reference>
<evidence type="ECO:0000256" key="3">
    <source>
        <dbReference type="PROSITE-ProRule" id="PRU00339"/>
    </source>
</evidence>